<evidence type="ECO:0000256" key="1">
    <source>
        <dbReference type="SAM" id="MobiDB-lite"/>
    </source>
</evidence>
<sequence length="136" mass="14993">MEIWTNFLAFCLQVGHPKGDQGRDLINIWARDLLGSSAEMFTGHSPKVLGRGFEPHPWRPGLSEGLKTEADTNQTPRPADVKKPGDLVQACAHLLKVYSMFAARIGAELRLGKRTPPRLGYISVSLGCDSVAYEPY</sequence>
<keyword evidence="3" id="KW-1185">Reference proteome</keyword>
<reference evidence="2 3" key="1">
    <citation type="journal article" date="2021" name="Elife">
        <title>Chloroplast acquisition without the gene transfer in kleptoplastic sea slugs, Plakobranchus ocellatus.</title>
        <authorList>
            <person name="Maeda T."/>
            <person name="Takahashi S."/>
            <person name="Yoshida T."/>
            <person name="Shimamura S."/>
            <person name="Takaki Y."/>
            <person name="Nagai Y."/>
            <person name="Toyoda A."/>
            <person name="Suzuki Y."/>
            <person name="Arimoto A."/>
            <person name="Ishii H."/>
            <person name="Satoh N."/>
            <person name="Nishiyama T."/>
            <person name="Hasebe M."/>
            <person name="Maruyama T."/>
            <person name="Minagawa J."/>
            <person name="Obokata J."/>
            <person name="Shigenobu S."/>
        </authorList>
    </citation>
    <scope>NUCLEOTIDE SEQUENCE [LARGE SCALE GENOMIC DNA]</scope>
</reference>
<evidence type="ECO:0000313" key="2">
    <source>
        <dbReference type="EMBL" id="GFN92806.1"/>
    </source>
</evidence>
<comment type="caution">
    <text evidence="2">The sequence shown here is derived from an EMBL/GenBank/DDBJ whole genome shotgun (WGS) entry which is preliminary data.</text>
</comment>
<feature type="region of interest" description="Disordered" evidence="1">
    <location>
        <begin position="60"/>
        <end position="82"/>
    </location>
</feature>
<protein>
    <submittedName>
        <fullName evidence="2">Uncharacterized protein</fullName>
    </submittedName>
</protein>
<gene>
    <name evidence="2" type="ORF">PoB_001931200</name>
</gene>
<accession>A0AAV3ZBY3</accession>
<evidence type="ECO:0000313" key="3">
    <source>
        <dbReference type="Proteomes" id="UP000735302"/>
    </source>
</evidence>
<proteinExistence type="predicted"/>
<organism evidence="2 3">
    <name type="scientific">Plakobranchus ocellatus</name>
    <dbReference type="NCBI Taxonomy" id="259542"/>
    <lineage>
        <taxon>Eukaryota</taxon>
        <taxon>Metazoa</taxon>
        <taxon>Spiralia</taxon>
        <taxon>Lophotrochozoa</taxon>
        <taxon>Mollusca</taxon>
        <taxon>Gastropoda</taxon>
        <taxon>Heterobranchia</taxon>
        <taxon>Euthyneura</taxon>
        <taxon>Panpulmonata</taxon>
        <taxon>Sacoglossa</taxon>
        <taxon>Placobranchoidea</taxon>
        <taxon>Plakobranchidae</taxon>
        <taxon>Plakobranchus</taxon>
    </lineage>
</organism>
<dbReference type="Proteomes" id="UP000735302">
    <property type="component" value="Unassembled WGS sequence"/>
</dbReference>
<dbReference type="AlphaFoldDB" id="A0AAV3ZBY3"/>
<dbReference type="EMBL" id="BLXT01002298">
    <property type="protein sequence ID" value="GFN92806.1"/>
    <property type="molecule type" value="Genomic_DNA"/>
</dbReference>
<name>A0AAV3ZBY3_9GAST</name>